<evidence type="ECO:0000256" key="8">
    <source>
        <dbReference type="ARBA" id="ARBA00022842"/>
    </source>
</evidence>
<evidence type="ECO:0000256" key="1">
    <source>
        <dbReference type="ARBA" id="ARBA00009518"/>
    </source>
</evidence>
<name>A0A9D2HC64_9BACT</name>
<feature type="binding site" evidence="13">
    <location>
        <position position="72"/>
    </location>
    <ligand>
        <name>Mg(2+)</name>
        <dbReference type="ChEBI" id="CHEBI:18420"/>
        <label>2</label>
    </ligand>
</feature>
<feature type="binding site" evidence="13">
    <location>
        <position position="13"/>
    </location>
    <ligand>
        <name>Mg(2+)</name>
        <dbReference type="ChEBI" id="CHEBI:18420"/>
        <label>1</label>
    </ligand>
</feature>
<keyword evidence="2 13" id="KW-0963">Cytoplasm</keyword>
<reference evidence="15" key="2">
    <citation type="submission" date="2021-04" db="EMBL/GenBank/DDBJ databases">
        <authorList>
            <person name="Gilroy R."/>
        </authorList>
    </citation>
    <scope>NUCLEOTIDE SEQUENCE</scope>
    <source>
        <strain evidence="15">CHK186-16707</strain>
    </source>
</reference>
<keyword evidence="7 13" id="KW-0378">Hydrolase</keyword>
<dbReference type="GO" id="GO:0008821">
    <property type="term" value="F:crossover junction DNA endonuclease activity"/>
    <property type="evidence" value="ECO:0007669"/>
    <property type="project" value="UniProtKB-UniRule"/>
</dbReference>
<evidence type="ECO:0000256" key="3">
    <source>
        <dbReference type="ARBA" id="ARBA00022722"/>
    </source>
</evidence>
<keyword evidence="10 13" id="KW-0233">DNA recombination</keyword>
<dbReference type="EC" id="3.1.21.10" evidence="13 14"/>
<feature type="active site" evidence="13">
    <location>
        <position position="13"/>
    </location>
</feature>
<feature type="binding site" evidence="13">
    <location>
        <position position="145"/>
    </location>
    <ligand>
        <name>Mg(2+)</name>
        <dbReference type="ChEBI" id="CHEBI:18420"/>
        <label>1</label>
    </ligand>
</feature>
<evidence type="ECO:0000256" key="7">
    <source>
        <dbReference type="ARBA" id="ARBA00022801"/>
    </source>
</evidence>
<dbReference type="PROSITE" id="PS01321">
    <property type="entry name" value="RUVC"/>
    <property type="match status" value="1"/>
</dbReference>
<dbReference type="GO" id="GO:0005737">
    <property type="term" value="C:cytoplasm"/>
    <property type="evidence" value="ECO:0007669"/>
    <property type="project" value="UniProtKB-SubCell"/>
</dbReference>
<reference evidence="15" key="1">
    <citation type="journal article" date="2021" name="PeerJ">
        <title>Extensive microbial diversity within the chicken gut microbiome revealed by metagenomics and culture.</title>
        <authorList>
            <person name="Gilroy R."/>
            <person name="Ravi A."/>
            <person name="Getino M."/>
            <person name="Pursley I."/>
            <person name="Horton D.L."/>
            <person name="Alikhan N.F."/>
            <person name="Baker D."/>
            <person name="Gharbi K."/>
            <person name="Hall N."/>
            <person name="Watson M."/>
            <person name="Adriaenssens E.M."/>
            <person name="Foster-Nyarko E."/>
            <person name="Jarju S."/>
            <person name="Secka A."/>
            <person name="Antonio M."/>
            <person name="Oren A."/>
            <person name="Chaudhuri R.R."/>
            <person name="La Ragione R."/>
            <person name="Hildebrand F."/>
            <person name="Pallen M.J."/>
        </authorList>
    </citation>
    <scope>NUCLEOTIDE SEQUENCE</scope>
    <source>
        <strain evidence="15">CHK186-16707</strain>
    </source>
</reference>
<evidence type="ECO:0000313" key="16">
    <source>
        <dbReference type="Proteomes" id="UP000824225"/>
    </source>
</evidence>
<dbReference type="GO" id="GO:0048476">
    <property type="term" value="C:Holliday junction resolvase complex"/>
    <property type="evidence" value="ECO:0007669"/>
    <property type="project" value="UniProtKB-UniRule"/>
</dbReference>
<dbReference type="Gene3D" id="3.30.420.10">
    <property type="entry name" value="Ribonuclease H-like superfamily/Ribonuclease H"/>
    <property type="match status" value="1"/>
</dbReference>
<comment type="function">
    <text evidence="13">The RuvA-RuvB-RuvC complex processes Holliday junction (HJ) DNA during genetic recombination and DNA repair. Endonuclease that resolves HJ intermediates. Cleaves cruciform DNA by making single-stranded nicks across the HJ at symmetrical positions within the homologous arms, yielding a 5'-phosphate and a 3'-hydroxyl group; requires a central core of homology in the junction. The consensus cleavage sequence is 5'-(A/T)TT(C/G)-3'. Cleavage occurs on the 3'-side of the TT dinucleotide at the point of strand exchange. HJ branch migration catalyzed by RuvA-RuvB allows RuvC to scan DNA until it finds its consensus sequence, where it cleaves and resolves the cruciform DNA.</text>
</comment>
<dbReference type="PANTHER" id="PTHR30194">
    <property type="entry name" value="CROSSOVER JUNCTION ENDODEOXYRIBONUCLEASE RUVC"/>
    <property type="match status" value="1"/>
</dbReference>
<dbReference type="AlphaFoldDB" id="A0A9D2HC64"/>
<keyword evidence="9 13" id="KW-0238">DNA-binding</keyword>
<keyword evidence="5 13" id="KW-0255">Endonuclease</keyword>
<comment type="similarity">
    <text evidence="1 13">Belongs to the RuvC family.</text>
</comment>
<dbReference type="InterPro" id="IPR020563">
    <property type="entry name" value="X-over_junc_endoDNase_Mg_BS"/>
</dbReference>
<dbReference type="GO" id="GO:0000287">
    <property type="term" value="F:magnesium ion binding"/>
    <property type="evidence" value="ECO:0007669"/>
    <property type="project" value="UniProtKB-UniRule"/>
</dbReference>
<dbReference type="InterPro" id="IPR002176">
    <property type="entry name" value="X-over_junc_endoDNase_RuvC"/>
</dbReference>
<dbReference type="FunFam" id="3.30.420.10:FF:000002">
    <property type="entry name" value="Crossover junction endodeoxyribonuclease RuvC"/>
    <property type="match status" value="1"/>
</dbReference>
<dbReference type="SUPFAM" id="SSF53098">
    <property type="entry name" value="Ribonuclease H-like"/>
    <property type="match status" value="1"/>
</dbReference>
<accession>A0A9D2HC64</accession>
<evidence type="ECO:0000256" key="5">
    <source>
        <dbReference type="ARBA" id="ARBA00022759"/>
    </source>
</evidence>
<sequence>MSDTGGVTVIGIDPGSNVTGWGVVRESSGVLRLVACGAIRAKGAEFPDRLASIYHALCGVLERWRPEEAAVEQVFTAKNAASALKLGQARGVVIAACAARGLPICDYAPTLVKKSLVGTGRAEKEQVAFMIAQVLGCKRENWALDTTDALGVAVCHLTMRRFQRLAALAG</sequence>
<dbReference type="Proteomes" id="UP000824225">
    <property type="component" value="Unassembled WGS sequence"/>
</dbReference>
<evidence type="ECO:0000313" key="15">
    <source>
        <dbReference type="EMBL" id="HJA08527.1"/>
    </source>
</evidence>
<keyword evidence="3 13" id="KW-0540">Nuclease</keyword>
<dbReference type="GO" id="GO:0003677">
    <property type="term" value="F:DNA binding"/>
    <property type="evidence" value="ECO:0007669"/>
    <property type="project" value="UniProtKB-KW"/>
</dbReference>
<dbReference type="CDD" id="cd16962">
    <property type="entry name" value="RuvC"/>
    <property type="match status" value="1"/>
</dbReference>
<dbReference type="GO" id="GO:0006310">
    <property type="term" value="P:DNA recombination"/>
    <property type="evidence" value="ECO:0007669"/>
    <property type="project" value="UniProtKB-UniRule"/>
</dbReference>
<comment type="caution">
    <text evidence="15">The sequence shown here is derived from an EMBL/GenBank/DDBJ whole genome shotgun (WGS) entry which is preliminary data.</text>
</comment>
<keyword evidence="8 13" id="KW-0460">Magnesium</keyword>
<evidence type="ECO:0000256" key="11">
    <source>
        <dbReference type="ARBA" id="ARBA00023204"/>
    </source>
</evidence>
<keyword evidence="6 13" id="KW-0227">DNA damage</keyword>
<dbReference type="InterPro" id="IPR036397">
    <property type="entry name" value="RNaseH_sf"/>
</dbReference>
<organism evidence="15 16">
    <name type="scientific">Candidatus Mailhella merdigallinarum</name>
    <dbReference type="NCBI Taxonomy" id="2838658"/>
    <lineage>
        <taxon>Bacteria</taxon>
        <taxon>Pseudomonadati</taxon>
        <taxon>Thermodesulfobacteriota</taxon>
        <taxon>Desulfovibrionia</taxon>
        <taxon>Desulfovibrionales</taxon>
        <taxon>Desulfovibrionaceae</taxon>
        <taxon>Mailhella</taxon>
    </lineage>
</organism>
<evidence type="ECO:0000256" key="14">
    <source>
        <dbReference type="NCBIfam" id="TIGR00228"/>
    </source>
</evidence>
<evidence type="ECO:0000256" key="10">
    <source>
        <dbReference type="ARBA" id="ARBA00023172"/>
    </source>
</evidence>
<protein>
    <recommendedName>
        <fullName evidence="13 14">Crossover junction endodeoxyribonuclease RuvC</fullName>
        <ecNumber evidence="13 14">3.1.21.10</ecNumber>
    </recommendedName>
    <alternativeName>
        <fullName evidence="13">Holliday junction nuclease RuvC</fullName>
    </alternativeName>
    <alternativeName>
        <fullName evidence="13">Holliday junction resolvase RuvC</fullName>
    </alternativeName>
</protein>
<evidence type="ECO:0000256" key="4">
    <source>
        <dbReference type="ARBA" id="ARBA00022723"/>
    </source>
</evidence>
<dbReference type="GO" id="GO:0006281">
    <property type="term" value="P:DNA repair"/>
    <property type="evidence" value="ECO:0007669"/>
    <property type="project" value="UniProtKB-UniRule"/>
</dbReference>
<keyword evidence="11 13" id="KW-0234">DNA repair</keyword>
<dbReference type="Pfam" id="PF02075">
    <property type="entry name" value="RuvC"/>
    <property type="match status" value="1"/>
</dbReference>
<evidence type="ECO:0000256" key="2">
    <source>
        <dbReference type="ARBA" id="ARBA00022490"/>
    </source>
</evidence>
<comment type="subunit">
    <text evidence="13">Homodimer which binds Holliday junction (HJ) DNA. The HJ becomes 2-fold symmetrical on binding to RuvC with unstacked arms; it has a different conformation from HJ DNA in complex with RuvA. In the full resolvosome a probable DNA-RuvA(4)-RuvB(12)-RuvC(2) complex forms which resolves the HJ.</text>
</comment>
<evidence type="ECO:0000256" key="9">
    <source>
        <dbReference type="ARBA" id="ARBA00023125"/>
    </source>
</evidence>
<feature type="active site" evidence="13">
    <location>
        <position position="145"/>
    </location>
</feature>
<dbReference type="PANTHER" id="PTHR30194:SF3">
    <property type="entry name" value="CROSSOVER JUNCTION ENDODEOXYRIBONUCLEASE RUVC"/>
    <property type="match status" value="1"/>
</dbReference>
<comment type="catalytic activity">
    <reaction evidence="12 13">
        <text>Endonucleolytic cleavage at a junction such as a reciprocal single-stranded crossover between two homologous DNA duplexes (Holliday junction).</text>
        <dbReference type="EC" id="3.1.21.10"/>
    </reaction>
</comment>
<dbReference type="HAMAP" id="MF_00034">
    <property type="entry name" value="RuvC"/>
    <property type="match status" value="1"/>
</dbReference>
<evidence type="ECO:0000256" key="12">
    <source>
        <dbReference type="ARBA" id="ARBA00029354"/>
    </source>
</evidence>
<evidence type="ECO:0000256" key="6">
    <source>
        <dbReference type="ARBA" id="ARBA00022763"/>
    </source>
</evidence>
<dbReference type="EMBL" id="DXAN01000016">
    <property type="protein sequence ID" value="HJA08527.1"/>
    <property type="molecule type" value="Genomic_DNA"/>
</dbReference>
<dbReference type="NCBIfam" id="TIGR00228">
    <property type="entry name" value="ruvC"/>
    <property type="match status" value="1"/>
</dbReference>
<proteinExistence type="inferred from homology"/>
<keyword evidence="4 13" id="KW-0479">Metal-binding</keyword>
<gene>
    <name evidence="13 15" type="primary">ruvC</name>
    <name evidence="15" type="ORF">H9962_04990</name>
</gene>
<feature type="active site" evidence="13">
    <location>
        <position position="72"/>
    </location>
</feature>
<dbReference type="PRINTS" id="PR00696">
    <property type="entry name" value="RSOLVASERUVC"/>
</dbReference>
<comment type="cofactor">
    <cofactor evidence="13">
        <name>Mg(2+)</name>
        <dbReference type="ChEBI" id="CHEBI:18420"/>
    </cofactor>
    <text evidence="13">Binds 2 Mg(2+) ion per subunit.</text>
</comment>
<comment type="subcellular location">
    <subcellularLocation>
        <location evidence="13">Cytoplasm</location>
    </subcellularLocation>
</comment>
<dbReference type="InterPro" id="IPR012337">
    <property type="entry name" value="RNaseH-like_sf"/>
</dbReference>
<evidence type="ECO:0000256" key="13">
    <source>
        <dbReference type="HAMAP-Rule" id="MF_00034"/>
    </source>
</evidence>